<dbReference type="Gene3D" id="3.40.50.11220">
    <property type="match status" value="1"/>
</dbReference>
<dbReference type="InterPro" id="IPR036518">
    <property type="entry name" value="CobE/GbiG_C_sf"/>
</dbReference>
<dbReference type="GO" id="GO:0009236">
    <property type="term" value="P:cobalamin biosynthetic process"/>
    <property type="evidence" value="ECO:0007669"/>
    <property type="project" value="InterPro"/>
</dbReference>
<evidence type="ECO:0000313" key="5">
    <source>
        <dbReference type="Proteomes" id="UP000654401"/>
    </source>
</evidence>
<proteinExistence type="predicted"/>
<evidence type="ECO:0000259" key="3">
    <source>
        <dbReference type="Pfam" id="PF11761"/>
    </source>
</evidence>
<sequence>MSVVSPRVALIAITKHGVSQMVALAAKMVSSDIEELTVVTSRKFASEVESVDCNKIIYQGAMRAQMASLMESFDQLLFFVSLGAVVRLAAPHLKSKDEDPGIVVVDDAGKFVIPVLSGHVGGANEYAEKIASILQATAVVTTASDVGKTIPVDILGRELGWKIEAPKINITRVSADVVNEEPIAFVQEAGSRDWWRRDSALPANIHLFDSFEDVDLTQIKSLLWVTNQDIPAAVWDQLDERLVVYRPPRRLMLGVGCDRNTPLETVETALSNALKQINASHDQVDGMATIDKKSDEVALLQLADSHGWRCTYFSAEQLSEVEVPNPSDVVMKYMGTPAVAEAAAILAAETTMDDLLIEKYKYRGKDGKNATISVVEIKEQG</sequence>
<dbReference type="Proteomes" id="UP000654401">
    <property type="component" value="Unassembled WGS sequence"/>
</dbReference>
<dbReference type="InterPro" id="IPR021744">
    <property type="entry name" value="CbiG_N"/>
</dbReference>
<protein>
    <submittedName>
        <fullName evidence="4">Cobalamin biosynthesis protein</fullName>
    </submittedName>
</protein>
<comment type="caution">
    <text evidence="4">The sequence shown here is derived from an EMBL/GenBank/DDBJ whole genome shotgun (WGS) entry which is preliminary data.</text>
</comment>
<dbReference type="Pfam" id="PF11761">
    <property type="entry name" value="CbiG_mid"/>
    <property type="match status" value="1"/>
</dbReference>
<dbReference type="PANTHER" id="PTHR37477:SF1">
    <property type="entry name" value="COBALT-PRECORRIN-5A HYDROLASE"/>
    <property type="match status" value="1"/>
</dbReference>
<reference evidence="4 5" key="1">
    <citation type="submission" date="2020-08" db="EMBL/GenBank/DDBJ databases">
        <title>Bridging the membrane lipid divide: bacteria of the FCB group superphylum have the potential to synthesize archaeal ether lipids.</title>
        <authorList>
            <person name="Villanueva L."/>
            <person name="Von Meijenfeldt F.A.B."/>
            <person name="Westbye A.B."/>
            <person name="Yadav S."/>
            <person name="Hopmans E.C."/>
            <person name="Dutilh B.E."/>
            <person name="Sinninghe Damste J.S."/>
        </authorList>
    </citation>
    <scope>NUCLEOTIDE SEQUENCE [LARGE SCALE GENOMIC DNA]</scope>
    <source>
        <strain evidence="4">NIOZ-UU100</strain>
    </source>
</reference>
<dbReference type="SUPFAM" id="SSF159664">
    <property type="entry name" value="CobE/GbiG C-terminal domain-like"/>
    <property type="match status" value="1"/>
</dbReference>
<dbReference type="Pfam" id="PF11760">
    <property type="entry name" value="CbiG_N"/>
    <property type="match status" value="1"/>
</dbReference>
<dbReference type="Gene3D" id="3.30.420.180">
    <property type="entry name" value="CobE/GbiG C-terminal domain"/>
    <property type="match status" value="1"/>
</dbReference>
<dbReference type="SUPFAM" id="SSF159672">
    <property type="entry name" value="CbiG N-terminal domain-like"/>
    <property type="match status" value="1"/>
</dbReference>
<dbReference type="InterPro" id="IPR038029">
    <property type="entry name" value="GbiG_N_sf"/>
</dbReference>
<dbReference type="InterPro" id="IPR002750">
    <property type="entry name" value="CobE/GbiG_C"/>
</dbReference>
<dbReference type="Pfam" id="PF01890">
    <property type="entry name" value="CbiG_C"/>
    <property type="match status" value="1"/>
</dbReference>
<gene>
    <name evidence="4" type="ORF">H8D24_01360</name>
</gene>
<name>A0A8J6P690_9GAMM</name>
<evidence type="ECO:0000259" key="1">
    <source>
        <dbReference type="Pfam" id="PF01890"/>
    </source>
</evidence>
<dbReference type="InterPro" id="IPR021745">
    <property type="entry name" value="CbiG_mid"/>
</dbReference>
<evidence type="ECO:0000259" key="2">
    <source>
        <dbReference type="Pfam" id="PF11760"/>
    </source>
</evidence>
<dbReference type="InterPro" id="IPR052553">
    <property type="entry name" value="CbiG_hydrolase"/>
</dbReference>
<feature type="domain" description="Cobalamin synthesis G N-terminal" evidence="2">
    <location>
        <begin position="66"/>
        <end position="145"/>
    </location>
</feature>
<feature type="domain" description="CobE/GbiG C-terminal" evidence="1">
    <location>
        <begin position="251"/>
        <end position="374"/>
    </location>
</feature>
<organism evidence="4 5">
    <name type="scientific">Candidatus Thiopontia autotrophica</name>
    <dbReference type="NCBI Taxonomy" id="2841688"/>
    <lineage>
        <taxon>Bacteria</taxon>
        <taxon>Pseudomonadati</taxon>
        <taxon>Pseudomonadota</taxon>
        <taxon>Gammaproteobacteria</taxon>
        <taxon>Candidatus Thiopontia</taxon>
    </lineage>
</organism>
<dbReference type="EMBL" id="JACNFK010000015">
    <property type="protein sequence ID" value="MBC8519043.1"/>
    <property type="molecule type" value="Genomic_DNA"/>
</dbReference>
<accession>A0A8J6P690</accession>
<dbReference type="PANTHER" id="PTHR37477">
    <property type="entry name" value="COBALT-PRECORRIN-5A HYDROLASE"/>
    <property type="match status" value="1"/>
</dbReference>
<dbReference type="AlphaFoldDB" id="A0A8J6P690"/>
<evidence type="ECO:0000313" key="4">
    <source>
        <dbReference type="EMBL" id="MBC8519043.1"/>
    </source>
</evidence>
<feature type="domain" description="Cobalamin biosynthesis central region" evidence="3">
    <location>
        <begin position="151"/>
        <end position="247"/>
    </location>
</feature>